<dbReference type="Proteomes" id="UP001173465">
    <property type="component" value="Unassembled WGS sequence"/>
</dbReference>
<evidence type="ECO:0000313" key="3">
    <source>
        <dbReference type="Proteomes" id="UP001173465"/>
    </source>
</evidence>
<reference evidence="2" key="2">
    <citation type="journal article" date="2022" name="Sci. Total Environ.">
        <title>Prevalence, transmission, and molecular epidemiology of tet(X)-positive bacteria among humans, animals, and environmental niches in China: An epidemiological, and genomic-based study.</title>
        <authorList>
            <person name="Dong N."/>
            <person name="Zeng Y."/>
            <person name="Cai C."/>
            <person name="Sun C."/>
            <person name="Lu J."/>
            <person name="Liu C."/>
            <person name="Zhou H."/>
            <person name="Sun Q."/>
            <person name="Shu L."/>
            <person name="Wang H."/>
            <person name="Wang Y."/>
            <person name="Wang S."/>
            <person name="Wu C."/>
            <person name="Chan E.W."/>
            <person name="Chen G."/>
            <person name="Shen Z."/>
            <person name="Chen S."/>
            <person name="Zhang R."/>
        </authorList>
    </citation>
    <scope>NUCLEOTIDE SEQUENCE</scope>
    <source>
        <strain evidence="2">DF46-2-2</strain>
    </source>
</reference>
<dbReference type="Pfam" id="PF01966">
    <property type="entry name" value="HD"/>
    <property type="match status" value="1"/>
</dbReference>
<comment type="caution">
    <text evidence="2">The sequence shown here is derived from an EMBL/GenBank/DDBJ whole genome shotgun (WGS) entry which is preliminary data.</text>
</comment>
<dbReference type="Gene3D" id="1.10.3210.10">
    <property type="entry name" value="Hypothetical protein af1432"/>
    <property type="match status" value="1"/>
</dbReference>
<dbReference type="AlphaFoldDB" id="A0AAW7DR43"/>
<dbReference type="SMART" id="SM00471">
    <property type="entry name" value="HDc"/>
    <property type="match status" value="1"/>
</dbReference>
<sequence length="291" mass="32774">MIQYTQQLVAVTKSDHQNNLWSIFHRGKQWYTHNNNNQLKSPLDSDYAAIITFDEQSKQPVSVSAPFDLDVKLSTVLCHTSCCATQQRAAQIQLWTTASELCDPTLKSFLTGVLSDTSIMQSFYQAKASKSYHHKHEGELFIHSVEVAVNARMMAVQYNLPKRTQDCVFTGGLLHDVGKVLMHYNTGNDNKTGVNGQHESFSFMVLAEHLEKLKQQDKSLFEAMSAMLSAQVASRKYYDYIEEAIVRSADRLSAHSYELGTAFKNKPADQLFTSAHGGRKYKRLAPAQKIA</sequence>
<proteinExistence type="predicted"/>
<dbReference type="RefSeq" id="WP_286593484.1">
    <property type="nucleotide sequence ID" value="NZ_JACANB010000003.1"/>
</dbReference>
<gene>
    <name evidence="2" type="ORF">HX099_05270</name>
</gene>
<accession>A0AAW7DR43</accession>
<dbReference type="SUPFAM" id="SSF109604">
    <property type="entry name" value="HD-domain/PDEase-like"/>
    <property type="match status" value="1"/>
</dbReference>
<evidence type="ECO:0000313" key="2">
    <source>
        <dbReference type="EMBL" id="MDM1696076.1"/>
    </source>
</evidence>
<dbReference type="CDD" id="cd00077">
    <property type="entry name" value="HDc"/>
    <property type="match status" value="1"/>
</dbReference>
<protein>
    <submittedName>
        <fullName evidence="2">HD domain-containing protein</fullName>
    </submittedName>
</protein>
<dbReference type="EMBL" id="JACANB010000003">
    <property type="protein sequence ID" value="MDM1696076.1"/>
    <property type="molecule type" value="Genomic_DNA"/>
</dbReference>
<dbReference type="InterPro" id="IPR003607">
    <property type="entry name" value="HD/PDEase_dom"/>
</dbReference>
<dbReference type="PROSITE" id="PS51831">
    <property type="entry name" value="HD"/>
    <property type="match status" value="1"/>
</dbReference>
<name>A0AAW7DR43_9GAMM</name>
<reference evidence="2" key="1">
    <citation type="submission" date="2020-06" db="EMBL/GenBank/DDBJ databases">
        <authorList>
            <person name="Dong N."/>
        </authorList>
    </citation>
    <scope>NUCLEOTIDE SEQUENCE</scope>
    <source>
        <strain evidence="2">DF46-2-2</strain>
    </source>
</reference>
<organism evidence="2 3">
    <name type="scientific">Thiopseudomonas alkaliphila</name>
    <dbReference type="NCBI Taxonomy" id="1697053"/>
    <lineage>
        <taxon>Bacteria</taxon>
        <taxon>Pseudomonadati</taxon>
        <taxon>Pseudomonadota</taxon>
        <taxon>Gammaproteobacteria</taxon>
        <taxon>Pseudomonadales</taxon>
        <taxon>Pseudomonadaceae</taxon>
        <taxon>Thiopseudomonas</taxon>
    </lineage>
</organism>
<dbReference type="InterPro" id="IPR006674">
    <property type="entry name" value="HD_domain"/>
</dbReference>
<feature type="domain" description="HD" evidence="1">
    <location>
        <begin position="140"/>
        <end position="255"/>
    </location>
</feature>
<evidence type="ECO:0000259" key="1">
    <source>
        <dbReference type="PROSITE" id="PS51831"/>
    </source>
</evidence>